<comment type="caution">
    <text evidence="2">The sequence shown here is derived from an EMBL/GenBank/DDBJ whole genome shotgun (WGS) entry which is preliminary data.</text>
</comment>
<gene>
    <name evidence="2" type="ORF">AWM68_03975</name>
</gene>
<dbReference type="OrthoDB" id="9799122at2"/>
<organism evidence="2 3">
    <name type="scientific">Fictibacillus phosphorivorans</name>
    <dbReference type="NCBI Taxonomy" id="1221500"/>
    <lineage>
        <taxon>Bacteria</taxon>
        <taxon>Bacillati</taxon>
        <taxon>Bacillota</taxon>
        <taxon>Bacilli</taxon>
        <taxon>Bacillales</taxon>
        <taxon>Fictibacillaceae</taxon>
        <taxon>Fictibacillus</taxon>
    </lineage>
</organism>
<feature type="domain" description="DSBA-like thioredoxin" evidence="1">
    <location>
        <begin position="5"/>
        <end position="192"/>
    </location>
</feature>
<evidence type="ECO:0000259" key="1">
    <source>
        <dbReference type="Pfam" id="PF01323"/>
    </source>
</evidence>
<name>A0A163SMR4_9BACL</name>
<keyword evidence="3" id="KW-1185">Reference proteome</keyword>
<dbReference type="PANTHER" id="PTHR13887">
    <property type="entry name" value="GLUTATHIONE S-TRANSFERASE KAPPA"/>
    <property type="match status" value="1"/>
</dbReference>
<protein>
    <submittedName>
        <fullName evidence="2">2-hydroxychromene-2-carboxylate isomerase</fullName>
    </submittedName>
</protein>
<dbReference type="InterPro" id="IPR001853">
    <property type="entry name" value="DSBA-like_thioredoxin_dom"/>
</dbReference>
<keyword evidence="2" id="KW-0413">Isomerase</keyword>
<dbReference type="GO" id="GO:0016853">
    <property type="term" value="F:isomerase activity"/>
    <property type="evidence" value="ECO:0007669"/>
    <property type="project" value="UniProtKB-KW"/>
</dbReference>
<proteinExistence type="predicted"/>
<evidence type="ECO:0000313" key="2">
    <source>
        <dbReference type="EMBL" id="KZE69432.1"/>
    </source>
</evidence>
<dbReference type="GO" id="GO:0016491">
    <property type="term" value="F:oxidoreductase activity"/>
    <property type="evidence" value="ECO:0007669"/>
    <property type="project" value="InterPro"/>
</dbReference>
<accession>A0A163SMR4</accession>
<reference evidence="3" key="1">
    <citation type="submission" date="2016-01" db="EMBL/GenBank/DDBJ databases">
        <title>Draft genome of Chromobacterium sp. F49.</title>
        <authorList>
            <person name="Hong K.W."/>
        </authorList>
    </citation>
    <scope>NUCLEOTIDE SEQUENCE [LARGE SCALE GENOMIC DNA]</scope>
    <source>
        <strain evidence="3">P7IIIA</strain>
    </source>
</reference>
<dbReference type="Pfam" id="PF01323">
    <property type="entry name" value="DSBA"/>
    <property type="match status" value="1"/>
</dbReference>
<evidence type="ECO:0000313" key="3">
    <source>
        <dbReference type="Proteomes" id="UP000076567"/>
    </source>
</evidence>
<dbReference type="AlphaFoldDB" id="A0A163SMR4"/>
<dbReference type="InterPro" id="IPR036249">
    <property type="entry name" value="Thioredoxin-like_sf"/>
</dbReference>
<dbReference type="RefSeq" id="WP_066237127.1">
    <property type="nucleotide sequence ID" value="NZ_LRFC01000001.1"/>
</dbReference>
<dbReference type="Proteomes" id="UP000076567">
    <property type="component" value="Unassembled WGS sequence"/>
</dbReference>
<sequence>MTIKIKVYSDFVCPYCYLAEIPLLEATKDKDVDIEWMPYELRPYPQETLKPEGDYLQRSWQESVQPLSKKMGIQMILSDVSPQPHTHFAHEGLLFAKRHGKEKEYSHQVFKAFYQKGKNIGEVSVLREIAEEVGLDGETFQQALESRQFKSERESYLKQANEELQIKAVPTIFIGDRVLKGLHPQANIERALRGAIRDAKFEFCEGDECE</sequence>
<dbReference type="EMBL" id="LRFC01000001">
    <property type="protein sequence ID" value="KZE69432.1"/>
    <property type="molecule type" value="Genomic_DNA"/>
</dbReference>
<dbReference type="Gene3D" id="3.40.30.10">
    <property type="entry name" value="Glutaredoxin"/>
    <property type="match status" value="1"/>
</dbReference>
<dbReference type="SUPFAM" id="SSF52833">
    <property type="entry name" value="Thioredoxin-like"/>
    <property type="match status" value="1"/>
</dbReference>
<dbReference type="PANTHER" id="PTHR13887:SF33">
    <property type="entry name" value="ISOMERASE"/>
    <property type="match status" value="1"/>
</dbReference>
<dbReference type="CDD" id="cd03024">
    <property type="entry name" value="DsbA_FrnE"/>
    <property type="match status" value="1"/>
</dbReference>